<organism evidence="3">
    <name type="scientific">Amphimedon queenslandica</name>
    <name type="common">Sponge</name>
    <dbReference type="NCBI Taxonomy" id="400682"/>
    <lineage>
        <taxon>Eukaryota</taxon>
        <taxon>Metazoa</taxon>
        <taxon>Porifera</taxon>
        <taxon>Demospongiae</taxon>
        <taxon>Heteroscleromorpha</taxon>
        <taxon>Haplosclerida</taxon>
        <taxon>Niphatidae</taxon>
        <taxon>Amphimedon</taxon>
    </lineage>
</organism>
<dbReference type="InParanoid" id="A0A1X7VVM5"/>
<keyword evidence="2" id="KW-0812">Transmembrane</keyword>
<accession>A0A1X7VVM5</accession>
<feature type="compositionally biased region" description="Low complexity" evidence="1">
    <location>
        <begin position="31"/>
        <end position="42"/>
    </location>
</feature>
<feature type="region of interest" description="Disordered" evidence="1">
    <location>
        <begin position="1"/>
        <end position="93"/>
    </location>
</feature>
<dbReference type="EnsemblMetazoa" id="XM_020008497.1">
    <property type="protein sequence ID" value="XP_019864056.1"/>
    <property type="gene ID" value="LOC109593381"/>
</dbReference>
<reference evidence="4" key="1">
    <citation type="journal article" date="2010" name="Nature">
        <title>The Amphimedon queenslandica genome and the evolution of animal complexity.</title>
        <authorList>
            <person name="Srivastava M."/>
            <person name="Simakov O."/>
            <person name="Chapman J."/>
            <person name="Fahey B."/>
            <person name="Gauthier M.E."/>
            <person name="Mitros T."/>
            <person name="Richards G.S."/>
            <person name="Conaco C."/>
            <person name="Dacre M."/>
            <person name="Hellsten U."/>
            <person name="Larroux C."/>
            <person name="Putnam N.H."/>
            <person name="Stanke M."/>
            <person name="Adamska M."/>
            <person name="Darling A."/>
            <person name="Degnan S.M."/>
            <person name="Oakley T.H."/>
            <person name="Plachetzki D.C."/>
            <person name="Zhai Y."/>
            <person name="Adamski M."/>
            <person name="Calcino A."/>
            <person name="Cummins S.F."/>
            <person name="Goodstein D.M."/>
            <person name="Harris C."/>
            <person name="Jackson D.J."/>
            <person name="Leys S.P."/>
            <person name="Shu S."/>
            <person name="Woodcroft B.J."/>
            <person name="Vervoort M."/>
            <person name="Kosik K.S."/>
            <person name="Manning G."/>
            <person name="Degnan B.M."/>
            <person name="Rokhsar D.S."/>
        </authorList>
    </citation>
    <scope>NUCLEOTIDE SEQUENCE [LARGE SCALE GENOMIC DNA]</scope>
</reference>
<dbReference type="KEGG" id="aqu:109593381"/>
<feature type="compositionally biased region" description="Basic and acidic residues" evidence="1">
    <location>
        <begin position="43"/>
        <end position="52"/>
    </location>
</feature>
<protein>
    <submittedName>
        <fullName evidence="3">Uncharacterized protein</fullName>
    </submittedName>
</protein>
<feature type="compositionally biased region" description="Polar residues" evidence="1">
    <location>
        <begin position="54"/>
        <end position="69"/>
    </location>
</feature>
<feature type="transmembrane region" description="Helical" evidence="2">
    <location>
        <begin position="423"/>
        <end position="443"/>
    </location>
</feature>
<keyword evidence="4" id="KW-1185">Reference proteome</keyword>
<feature type="compositionally biased region" description="Acidic residues" evidence="1">
    <location>
        <begin position="72"/>
        <end position="84"/>
    </location>
</feature>
<evidence type="ECO:0000256" key="2">
    <source>
        <dbReference type="SAM" id="Phobius"/>
    </source>
</evidence>
<evidence type="ECO:0000313" key="4">
    <source>
        <dbReference type="Proteomes" id="UP000007879"/>
    </source>
</evidence>
<keyword evidence="2" id="KW-1133">Transmembrane helix</keyword>
<dbReference type="Proteomes" id="UP000007879">
    <property type="component" value="Unassembled WGS sequence"/>
</dbReference>
<sequence>MGNKESRSAATRDFFSSIDPERQARQPLCQSDGNSSEGSYSSVKEETPEDLLRNSWSPEGTPVSSITALNENNEEENDDDDQEQNDEHVPAPAARCNIVRLEENEEYPIKRHCFRDCTKKFFRNRKKCAMVPLTLAFIFMGIFIVCILRITEMCIQLHEDDGSYTLNLSIPVESVVDVDLISLMNNHTMHPNKIKVTVPDASSLVRVAIADNDNQQVAMADEGDQISFPLNINITLEKGQNKSILRYWNLNSGQKPEGNITLYHEHAHNVTYGYKWGSIKDPPPYGNCYDHKSDLSSTSSIIDIPTQFEDSEKKDKNIIHIHFCYDSKEDTGVNSPAIIGINVTEHYVKPKNVSYKYICTDDTDNHNSAVLPYQSLKLGRYNPSNPQLYVNTHYRNTDDDCSEMIKLKIEPDSSKDAMEIIEIVALVITAILSLLLSLMMFGIGIRCCCCHIKTGFCALGLFYEEQ</sequence>
<proteinExistence type="predicted"/>
<feature type="transmembrane region" description="Helical" evidence="2">
    <location>
        <begin position="129"/>
        <end position="150"/>
    </location>
</feature>
<dbReference type="AlphaFoldDB" id="A0A1X7VVM5"/>
<keyword evidence="2" id="KW-0472">Membrane</keyword>
<gene>
    <name evidence="3" type="primary">109593381</name>
</gene>
<name>A0A1X7VVM5_AMPQE</name>
<evidence type="ECO:0000313" key="3">
    <source>
        <dbReference type="EnsemblMetazoa" id="Aqu2.1.43915_001"/>
    </source>
</evidence>
<dbReference type="EnsemblMetazoa" id="Aqu2.1.43915_001">
    <property type="protein sequence ID" value="Aqu2.1.43915_001"/>
    <property type="gene ID" value="Aqu2.1.43915"/>
</dbReference>
<evidence type="ECO:0000256" key="1">
    <source>
        <dbReference type="SAM" id="MobiDB-lite"/>
    </source>
</evidence>
<reference evidence="3" key="2">
    <citation type="submission" date="2017-05" db="UniProtKB">
        <authorList>
            <consortium name="EnsemblMetazoa"/>
        </authorList>
    </citation>
    <scope>IDENTIFICATION</scope>
</reference>